<keyword evidence="5" id="KW-0328">Glycosyltransferase</keyword>
<evidence type="ECO:0000256" key="7">
    <source>
        <dbReference type="ARBA" id="ARBA00022824"/>
    </source>
</evidence>
<dbReference type="EMBL" id="HBUF01171240">
    <property type="protein sequence ID" value="CAG6652403.1"/>
    <property type="molecule type" value="Transcribed_RNA"/>
</dbReference>
<organism evidence="9">
    <name type="scientific">Cacopsylla melanoneura</name>
    <dbReference type="NCBI Taxonomy" id="428564"/>
    <lineage>
        <taxon>Eukaryota</taxon>
        <taxon>Metazoa</taxon>
        <taxon>Ecdysozoa</taxon>
        <taxon>Arthropoda</taxon>
        <taxon>Hexapoda</taxon>
        <taxon>Insecta</taxon>
        <taxon>Pterygota</taxon>
        <taxon>Neoptera</taxon>
        <taxon>Paraneoptera</taxon>
        <taxon>Hemiptera</taxon>
        <taxon>Sternorrhyncha</taxon>
        <taxon>Psylloidea</taxon>
        <taxon>Psyllidae</taxon>
        <taxon>Psyllinae</taxon>
        <taxon>Cacopsylla</taxon>
    </lineage>
</organism>
<evidence type="ECO:0000256" key="1">
    <source>
        <dbReference type="ARBA" id="ARBA00004240"/>
    </source>
</evidence>
<accession>A0A8D8RJ68</accession>
<keyword evidence="6 9" id="KW-0808">Transferase</keyword>
<dbReference type="GO" id="GO:0004577">
    <property type="term" value="F:N-acetylglucosaminyldiphosphodolichol N-acetylglucosaminyltransferase activity"/>
    <property type="evidence" value="ECO:0007669"/>
    <property type="project" value="UniProtKB-EC"/>
</dbReference>
<dbReference type="InterPro" id="IPR039042">
    <property type="entry name" value="Alg13-like"/>
</dbReference>
<evidence type="ECO:0000259" key="8">
    <source>
        <dbReference type="Pfam" id="PF04101"/>
    </source>
</evidence>
<evidence type="ECO:0000256" key="2">
    <source>
        <dbReference type="ARBA" id="ARBA00006962"/>
    </source>
</evidence>
<dbReference type="AlphaFoldDB" id="A0A8D8RJ68"/>
<dbReference type="Pfam" id="PF04101">
    <property type="entry name" value="Glyco_tran_28_C"/>
    <property type="match status" value="1"/>
</dbReference>
<dbReference type="PANTHER" id="PTHR12867:SF6">
    <property type="entry name" value="N-ACETYLGLUCOSAMINYLDIPHOSPHODOLICHOL N-ACETYLGLUCOSAMINYLTRANSFERASE"/>
    <property type="match status" value="1"/>
</dbReference>
<dbReference type="GO" id="GO:0005783">
    <property type="term" value="C:endoplasmic reticulum"/>
    <property type="evidence" value="ECO:0007669"/>
    <property type="project" value="UniProtKB-SubCell"/>
</dbReference>
<protein>
    <recommendedName>
        <fullName evidence="4">UDP-N-acetylglucosamine transferase subunit ALG13</fullName>
        <ecNumber evidence="3">2.4.1.141</ecNumber>
    </recommendedName>
</protein>
<evidence type="ECO:0000313" key="9">
    <source>
        <dbReference type="EMBL" id="CAG6652403.1"/>
    </source>
</evidence>
<evidence type="ECO:0000256" key="4">
    <source>
        <dbReference type="ARBA" id="ARBA00017468"/>
    </source>
</evidence>
<evidence type="ECO:0000256" key="5">
    <source>
        <dbReference type="ARBA" id="ARBA00022676"/>
    </source>
</evidence>
<evidence type="ECO:0000256" key="3">
    <source>
        <dbReference type="ARBA" id="ARBA00012614"/>
    </source>
</evidence>
<comment type="similarity">
    <text evidence="2">Belongs to the glycosyltransferase 28 family.</text>
</comment>
<dbReference type="EC" id="2.4.1.141" evidence="3"/>
<feature type="domain" description="Glycosyl transferase family 28 C-terminal" evidence="8">
    <location>
        <begin position="37"/>
        <end position="177"/>
    </location>
</feature>
<name>A0A8D8RJ68_9HEMI</name>
<comment type="subcellular location">
    <subcellularLocation>
        <location evidence="1">Endoplasmic reticulum</location>
    </subcellularLocation>
</comment>
<dbReference type="GO" id="GO:0006488">
    <property type="term" value="P:dolichol-linked oligosaccharide biosynthetic process"/>
    <property type="evidence" value="ECO:0007669"/>
    <property type="project" value="InterPro"/>
</dbReference>
<keyword evidence="7" id="KW-0256">Endoplasmic reticulum</keyword>
<proteinExistence type="inferred from homology"/>
<evidence type="ECO:0000256" key="6">
    <source>
        <dbReference type="ARBA" id="ARBA00022679"/>
    </source>
</evidence>
<dbReference type="Gene3D" id="3.40.50.2000">
    <property type="entry name" value="Glycogen Phosphorylase B"/>
    <property type="match status" value="1"/>
</dbReference>
<dbReference type="PANTHER" id="PTHR12867">
    <property type="entry name" value="GLYCOSYL TRANSFERASE-RELATED"/>
    <property type="match status" value="1"/>
</dbReference>
<dbReference type="InterPro" id="IPR007235">
    <property type="entry name" value="Glyco_trans_28_C"/>
</dbReference>
<sequence length="204" mass="22922">MKIERGATPLFACNLQPWYLKKKTHEIKDFKMALSQVLVTVGTTNFDDLIDKTQSDEVLQILKSKGCKKLIIQFGNGQIEPHVKHNSDDFTVDSYDYKSSLADDIKSSDLVISHAGAGTSLEVLEAGKLLVTVVNESLMDNHQLELAKKFYEQGYSLYCVPNDLPVTLKSLTPTKIKQLKPFPPSSTYKFNDYLENVLGFSQIK</sequence>
<reference evidence="9" key="1">
    <citation type="submission" date="2021-05" db="EMBL/GenBank/DDBJ databases">
        <authorList>
            <person name="Alioto T."/>
            <person name="Alioto T."/>
            <person name="Gomez Garrido J."/>
        </authorList>
    </citation>
    <scope>NUCLEOTIDE SEQUENCE</scope>
</reference>
<dbReference type="SUPFAM" id="SSF53756">
    <property type="entry name" value="UDP-Glycosyltransferase/glycogen phosphorylase"/>
    <property type="match status" value="1"/>
</dbReference>